<keyword evidence="1" id="KW-1133">Transmembrane helix</keyword>
<gene>
    <name evidence="2" type="ORF">U27_03733</name>
</gene>
<dbReference type="Proteomes" id="UP000030661">
    <property type="component" value="Unassembled WGS sequence"/>
</dbReference>
<organism evidence="2 3">
    <name type="scientific">Vecturithrix granuli</name>
    <dbReference type="NCBI Taxonomy" id="1499967"/>
    <lineage>
        <taxon>Bacteria</taxon>
        <taxon>Candidatus Moduliflexota</taxon>
        <taxon>Candidatus Vecturitrichia</taxon>
        <taxon>Candidatus Vecturitrichales</taxon>
        <taxon>Candidatus Vecturitrichaceae</taxon>
        <taxon>Candidatus Vecturithrix</taxon>
    </lineage>
</organism>
<dbReference type="EMBL" id="DF820465">
    <property type="protein sequence ID" value="GAK56769.1"/>
    <property type="molecule type" value="Genomic_DNA"/>
</dbReference>
<keyword evidence="1" id="KW-0472">Membrane</keyword>
<dbReference type="HOGENOM" id="CLU_1335340_0_0_0"/>
<feature type="transmembrane region" description="Helical" evidence="1">
    <location>
        <begin position="153"/>
        <end position="172"/>
    </location>
</feature>
<dbReference type="STRING" id="1499967.U27_03733"/>
<keyword evidence="1" id="KW-0812">Transmembrane</keyword>
<evidence type="ECO:0000313" key="2">
    <source>
        <dbReference type="EMBL" id="GAK56769.1"/>
    </source>
</evidence>
<protein>
    <submittedName>
        <fullName evidence="2">Uncharacterized protein</fullName>
    </submittedName>
</protein>
<feature type="transmembrane region" description="Helical" evidence="1">
    <location>
        <begin position="40"/>
        <end position="58"/>
    </location>
</feature>
<keyword evidence="3" id="KW-1185">Reference proteome</keyword>
<proteinExistence type="predicted"/>
<name>A0A081BWR4_VECG1</name>
<feature type="transmembrane region" description="Helical" evidence="1">
    <location>
        <begin position="64"/>
        <end position="84"/>
    </location>
</feature>
<sequence length="205" mass="23660">MHMSGFFKRKHDMDTVINDMLRTEISELRKLRHDLIMRKFAFLTAFMGTGAISIVSSAQASLNFSLLLFLVPFVAIAFDFYIFVEDYRIKRAGEFLKRLQNLPDISENQKIEGIWEEFVAENPDRGATFAFSVVTLIYAVSSLLLLIALKYTWWILTIWFIVAVLCEGAILLRHLTLREKLRKPTPNVDAMLARLSSPHEKEEDV</sequence>
<dbReference type="AlphaFoldDB" id="A0A081BWR4"/>
<reference evidence="2 3" key="1">
    <citation type="journal article" date="2015" name="PeerJ">
        <title>First genomic representation of candidate bacterial phylum KSB3 points to enhanced environmental sensing as a trigger of wastewater bulking.</title>
        <authorList>
            <person name="Sekiguchi Y."/>
            <person name="Ohashi A."/>
            <person name="Parks D.H."/>
            <person name="Yamauchi T."/>
            <person name="Tyson G.W."/>
            <person name="Hugenholtz P."/>
        </authorList>
    </citation>
    <scope>NUCLEOTIDE SEQUENCE [LARGE SCALE GENOMIC DNA]</scope>
</reference>
<evidence type="ECO:0000256" key="1">
    <source>
        <dbReference type="SAM" id="Phobius"/>
    </source>
</evidence>
<accession>A0A081BWR4</accession>
<evidence type="ECO:0000313" key="3">
    <source>
        <dbReference type="Proteomes" id="UP000030661"/>
    </source>
</evidence>
<feature type="transmembrane region" description="Helical" evidence="1">
    <location>
        <begin position="127"/>
        <end position="147"/>
    </location>
</feature>